<keyword evidence="2" id="KW-1185">Reference proteome</keyword>
<dbReference type="RefSeq" id="XP_029242170.1">
    <property type="nucleotide sequence ID" value="XM_029377946.1"/>
</dbReference>
<dbReference type="Gene3D" id="3.30.200.20">
    <property type="entry name" value="Phosphorylase Kinase, domain 1"/>
    <property type="match status" value="1"/>
</dbReference>
<name>A0A3R7P1Y4_TRYRA</name>
<dbReference type="GO" id="GO:0016301">
    <property type="term" value="F:kinase activity"/>
    <property type="evidence" value="ECO:0007669"/>
    <property type="project" value="UniProtKB-KW"/>
</dbReference>
<reference evidence="1 2" key="1">
    <citation type="journal article" date="2018" name="BMC Genomics">
        <title>Genomic comparison of Trypanosoma conorhini and Trypanosoma rangeli to Trypanosoma cruzi strains of high and low virulence.</title>
        <authorList>
            <person name="Bradwell K.R."/>
            <person name="Koparde V.N."/>
            <person name="Matveyev A.V."/>
            <person name="Serrano M.G."/>
            <person name="Alves J.M."/>
            <person name="Parikh H."/>
            <person name="Huang B."/>
            <person name="Lee V."/>
            <person name="Espinosa-Alvarez O."/>
            <person name="Ortiz P.A."/>
            <person name="Costa-Martins A.G."/>
            <person name="Teixeira M.M."/>
            <person name="Buck G.A."/>
        </authorList>
    </citation>
    <scope>NUCLEOTIDE SEQUENCE [LARGE SCALE GENOMIC DNA]</scope>
    <source>
        <strain evidence="1 2">AM80</strain>
    </source>
</reference>
<dbReference type="EMBL" id="MKGL01000017">
    <property type="protein sequence ID" value="RNF11442.1"/>
    <property type="molecule type" value="Genomic_DNA"/>
</dbReference>
<protein>
    <submittedName>
        <fullName evidence="1">Putative NIMA-related kinase</fullName>
    </submittedName>
</protein>
<dbReference type="AlphaFoldDB" id="A0A3R7P1Y4"/>
<keyword evidence="1" id="KW-0808">Transferase</keyword>
<organism evidence="1 2">
    <name type="scientific">Trypanosoma rangeli</name>
    <dbReference type="NCBI Taxonomy" id="5698"/>
    <lineage>
        <taxon>Eukaryota</taxon>
        <taxon>Discoba</taxon>
        <taxon>Euglenozoa</taxon>
        <taxon>Kinetoplastea</taxon>
        <taxon>Metakinetoplastina</taxon>
        <taxon>Trypanosomatida</taxon>
        <taxon>Trypanosomatidae</taxon>
        <taxon>Trypanosoma</taxon>
        <taxon>Herpetosoma</taxon>
    </lineage>
</organism>
<dbReference type="InterPro" id="IPR011009">
    <property type="entry name" value="Kinase-like_dom_sf"/>
</dbReference>
<dbReference type="GeneID" id="40324821"/>
<gene>
    <name evidence="1" type="ORF">TraAM80_00888</name>
</gene>
<accession>A0A3R7P1Y4</accession>
<sequence length="149" mass="17072">MPSNDSHDSQLLRHYAQFFPNVLFTSEEEMEKYCQEARPDAVRKVLDLPEGEEVPEDVMKDPRAHLYILMHIVGRNATTAAFVALRGSDKQKVVAKFIMLNDEKQAAYARSEVHCLAACDHFGIVKHYDDLKSEDKAATNHGVRQWRRS</sequence>
<evidence type="ECO:0000313" key="1">
    <source>
        <dbReference type="EMBL" id="RNF11442.1"/>
    </source>
</evidence>
<comment type="caution">
    <text evidence="1">The sequence shown here is derived from an EMBL/GenBank/DDBJ whole genome shotgun (WGS) entry which is preliminary data.</text>
</comment>
<evidence type="ECO:0000313" key="2">
    <source>
        <dbReference type="Proteomes" id="UP000283634"/>
    </source>
</evidence>
<dbReference type="SUPFAM" id="SSF56112">
    <property type="entry name" value="Protein kinase-like (PK-like)"/>
    <property type="match status" value="1"/>
</dbReference>
<dbReference type="VEuPathDB" id="TriTrypDB:TRSC58_04420"/>
<dbReference type="Proteomes" id="UP000283634">
    <property type="component" value="Unassembled WGS sequence"/>
</dbReference>
<keyword evidence="1" id="KW-0418">Kinase</keyword>
<proteinExistence type="predicted"/>